<proteinExistence type="predicted"/>
<sequence length="173" mass="19759">MPFVKEFQGRSQFDTSIDPKFRSSACSPVTASVIIHDLNLPISRVPVNKLYKLLGTTRIGLFTWRFVHRLAKLLGDGWEVRKCTLSEVLGELENGRPVAAKFDKWFSFKWSGHYEFDYHWVPVIGYEKTADDVILAIHDNGSPSSPSTVRFVSYRKNQEVLSFVKISPKLKGH</sequence>
<dbReference type="InterPro" id="IPR039564">
    <property type="entry name" value="Peptidase_C39-like"/>
</dbReference>
<protein>
    <submittedName>
        <fullName evidence="2">C39 family peptidase</fullName>
    </submittedName>
</protein>
<evidence type="ECO:0000259" key="1">
    <source>
        <dbReference type="Pfam" id="PF13529"/>
    </source>
</evidence>
<accession>A0ABZ0KU75</accession>
<dbReference type="RefSeq" id="WP_323691162.1">
    <property type="nucleotide sequence ID" value="NZ_CP116341.1"/>
</dbReference>
<organism evidence="2 3">
    <name type="scientific">Sporosarcina jeotgali</name>
    <dbReference type="NCBI Taxonomy" id="3020056"/>
    <lineage>
        <taxon>Bacteria</taxon>
        <taxon>Bacillati</taxon>
        <taxon>Bacillota</taxon>
        <taxon>Bacilli</taxon>
        <taxon>Bacillales</taxon>
        <taxon>Caryophanaceae</taxon>
        <taxon>Sporosarcina</taxon>
    </lineage>
</organism>
<gene>
    <name evidence="2" type="ORF">PGH26_11195</name>
</gene>
<feature type="domain" description="Peptidase C39-like" evidence="1">
    <location>
        <begin position="9"/>
        <end position="135"/>
    </location>
</feature>
<evidence type="ECO:0000313" key="2">
    <source>
        <dbReference type="EMBL" id="WOV83465.1"/>
    </source>
</evidence>
<dbReference type="EMBL" id="CP116341">
    <property type="protein sequence ID" value="WOV83465.1"/>
    <property type="molecule type" value="Genomic_DNA"/>
</dbReference>
<reference evidence="2 3" key="1">
    <citation type="submission" date="2023-01" db="EMBL/GenBank/DDBJ databases">
        <title>Sporosarcina sp. nov., isolated from Korean tranditional fermented seafood 'Jeotgal'.</title>
        <authorList>
            <person name="Yang A.-I."/>
        </authorList>
    </citation>
    <scope>NUCLEOTIDE SEQUENCE [LARGE SCALE GENOMIC DNA]</scope>
    <source>
        <strain evidence="2 3">B2O-1</strain>
    </source>
</reference>
<dbReference type="Proteomes" id="UP001303532">
    <property type="component" value="Chromosome"/>
</dbReference>
<dbReference type="Pfam" id="PF13529">
    <property type="entry name" value="Peptidase_C39_2"/>
    <property type="match status" value="1"/>
</dbReference>
<keyword evidence="3" id="KW-1185">Reference proteome</keyword>
<evidence type="ECO:0000313" key="3">
    <source>
        <dbReference type="Proteomes" id="UP001303532"/>
    </source>
</evidence>
<name>A0ABZ0KU75_9BACL</name>